<dbReference type="RefSeq" id="WP_038452570.1">
    <property type="nucleotide sequence ID" value="NZ_CP009043.1"/>
</dbReference>
<dbReference type="EMBL" id="CP009043">
    <property type="protein sequence ID" value="AII13988.1"/>
    <property type="molecule type" value="Genomic_DNA"/>
</dbReference>
<protein>
    <submittedName>
        <fullName evidence="1">Uncharacterized protein</fullName>
    </submittedName>
</protein>
<dbReference type="KEGG" id="caj:CIG1485E_0109"/>
<dbReference type="OrthoDB" id="5372592at2"/>
<evidence type="ECO:0000313" key="2">
    <source>
        <dbReference type="Proteomes" id="UP000028486"/>
    </source>
</evidence>
<evidence type="ECO:0000313" key="1">
    <source>
        <dbReference type="EMBL" id="AII13988.1"/>
    </source>
</evidence>
<dbReference type="HOGENOM" id="CLU_111969_1_0_7"/>
<proteinExistence type="predicted"/>
<accession>A0A076F8G9</accession>
<dbReference type="PATRIC" id="fig|1244531.5.peg.118"/>
<organism evidence="1 2">
    <name type="scientific">Campylobacter iguaniorum</name>
    <dbReference type="NCBI Taxonomy" id="1244531"/>
    <lineage>
        <taxon>Bacteria</taxon>
        <taxon>Pseudomonadati</taxon>
        <taxon>Campylobacterota</taxon>
        <taxon>Epsilonproteobacteria</taxon>
        <taxon>Campylobacterales</taxon>
        <taxon>Campylobacteraceae</taxon>
        <taxon>Campylobacter</taxon>
    </lineage>
</organism>
<dbReference type="AlphaFoldDB" id="A0A076F8G9"/>
<reference evidence="2" key="1">
    <citation type="journal article" date="2014" name="Genome Announc.">
        <title>Complete Genome Sequence of Campylobacter iguaniorum Strain 1485ET, Isolated from a Bearded Dragon (Pogona vitticeps).</title>
        <authorList>
            <person name="Gilbert M.J."/>
            <person name="Miller W.G."/>
            <person name="Yee E."/>
            <person name="Kik M."/>
            <person name="Wagenaar J.A."/>
            <person name="Duim B."/>
        </authorList>
    </citation>
    <scope>NUCLEOTIDE SEQUENCE [LARGE SCALE GENOMIC DNA]</scope>
    <source>
        <strain evidence="2">1485E</strain>
    </source>
</reference>
<dbReference type="eggNOG" id="ENOG5031ANZ">
    <property type="taxonomic scope" value="Bacteria"/>
</dbReference>
<dbReference type="STRING" id="1244531.CIG2463D_0112"/>
<sequence>MNSDEYRNLGIKLLKRRKFDMAKACFSLAYEASASDELLSFIELCEVAKSNADDVMGLFDIYIGTKTSDQTSNIQEIINLVTQSDQELNEKIDYEDAITYLDFKELVKNSGDFKAVFSSIIFSTRVVITNKDDLLEFVENLIKNGYKEMGLNYLESSANIFLGDVKIEKIIKDLGLKNENSAR</sequence>
<name>A0A076F8G9_9BACT</name>
<keyword evidence="2" id="KW-1185">Reference proteome</keyword>
<gene>
    <name evidence="1" type="ORF">CIG1485E_0109</name>
</gene>
<dbReference type="Proteomes" id="UP000028486">
    <property type="component" value="Chromosome"/>
</dbReference>